<proteinExistence type="predicted"/>
<evidence type="ECO:0000313" key="2">
    <source>
        <dbReference type="EMBL" id="CBJ32537.1"/>
    </source>
</evidence>
<feature type="compositionally biased region" description="Gly residues" evidence="1">
    <location>
        <begin position="718"/>
        <end position="746"/>
    </location>
</feature>
<dbReference type="InterPro" id="IPR007607">
    <property type="entry name" value="BacA/B"/>
</dbReference>
<feature type="region of interest" description="Disordered" evidence="1">
    <location>
        <begin position="1"/>
        <end position="63"/>
    </location>
</feature>
<feature type="region of interest" description="Disordered" evidence="1">
    <location>
        <begin position="281"/>
        <end position="325"/>
    </location>
</feature>
<dbReference type="EMBL" id="FN649749">
    <property type="protein sequence ID" value="CBJ32537.1"/>
    <property type="molecule type" value="Genomic_DNA"/>
</dbReference>
<dbReference type="OMA" id="SAYFEFA"/>
<feature type="region of interest" description="Disordered" evidence="1">
    <location>
        <begin position="713"/>
        <end position="871"/>
    </location>
</feature>
<feature type="compositionally biased region" description="Low complexity" evidence="1">
    <location>
        <begin position="314"/>
        <end position="324"/>
    </location>
</feature>
<dbReference type="EMBL" id="FN648537">
    <property type="protein sequence ID" value="CBJ32537.1"/>
    <property type="molecule type" value="Genomic_DNA"/>
</dbReference>
<evidence type="ECO:0000313" key="3">
    <source>
        <dbReference type="Proteomes" id="UP000002630"/>
    </source>
</evidence>
<dbReference type="Pfam" id="PF04519">
    <property type="entry name" value="Bactofilin"/>
    <property type="match status" value="1"/>
</dbReference>
<feature type="region of interest" description="Disordered" evidence="1">
    <location>
        <begin position="198"/>
        <end position="218"/>
    </location>
</feature>
<reference evidence="2 3" key="1">
    <citation type="journal article" date="2010" name="Nature">
        <title>The Ectocarpus genome and the independent evolution of multicellularity in brown algae.</title>
        <authorList>
            <person name="Cock J.M."/>
            <person name="Sterck L."/>
            <person name="Rouze P."/>
            <person name="Scornet D."/>
            <person name="Allen A.E."/>
            <person name="Amoutzias G."/>
            <person name="Anthouard V."/>
            <person name="Artiguenave F."/>
            <person name="Aury J.M."/>
            <person name="Badger J.H."/>
            <person name="Beszteri B."/>
            <person name="Billiau K."/>
            <person name="Bonnet E."/>
            <person name="Bothwell J.H."/>
            <person name="Bowler C."/>
            <person name="Boyen C."/>
            <person name="Brownlee C."/>
            <person name="Carrano C.J."/>
            <person name="Charrier B."/>
            <person name="Cho G.Y."/>
            <person name="Coelho S.M."/>
            <person name="Collen J."/>
            <person name="Corre E."/>
            <person name="Da Silva C."/>
            <person name="Delage L."/>
            <person name="Delaroque N."/>
            <person name="Dittami S.M."/>
            <person name="Doulbeau S."/>
            <person name="Elias M."/>
            <person name="Farnham G."/>
            <person name="Gachon C.M."/>
            <person name="Gschloessl B."/>
            <person name="Heesch S."/>
            <person name="Jabbari K."/>
            <person name="Jubin C."/>
            <person name="Kawai H."/>
            <person name="Kimura K."/>
            <person name="Kloareg B."/>
            <person name="Kupper F.C."/>
            <person name="Lang D."/>
            <person name="Le Bail A."/>
            <person name="Leblanc C."/>
            <person name="Lerouge P."/>
            <person name="Lohr M."/>
            <person name="Lopez P.J."/>
            <person name="Martens C."/>
            <person name="Maumus F."/>
            <person name="Michel G."/>
            <person name="Miranda-Saavedra D."/>
            <person name="Morales J."/>
            <person name="Moreau H."/>
            <person name="Motomura T."/>
            <person name="Nagasato C."/>
            <person name="Napoli C.A."/>
            <person name="Nelson D.R."/>
            <person name="Nyvall-Collen P."/>
            <person name="Peters A.F."/>
            <person name="Pommier C."/>
            <person name="Potin P."/>
            <person name="Poulain J."/>
            <person name="Quesneville H."/>
            <person name="Read B."/>
            <person name="Rensing S.A."/>
            <person name="Ritter A."/>
            <person name="Rousvoal S."/>
            <person name="Samanta M."/>
            <person name="Samson G."/>
            <person name="Schroeder D.C."/>
            <person name="Segurens B."/>
            <person name="Strittmatter M."/>
            <person name="Tonon T."/>
            <person name="Tregear J.W."/>
            <person name="Valentin K."/>
            <person name="von Dassow P."/>
            <person name="Yamagishi T."/>
            <person name="Van de Peer Y."/>
            <person name="Wincker P."/>
        </authorList>
    </citation>
    <scope>NUCLEOTIDE SEQUENCE [LARGE SCALE GENOMIC DNA]</scope>
    <source>
        <strain evidence="3">Ec32 / CCAP1310/4</strain>
    </source>
</reference>
<dbReference type="InParanoid" id="D7FYJ5"/>
<name>D7FYJ5_ECTSI</name>
<dbReference type="Proteomes" id="UP000002630">
    <property type="component" value="Linkage Group LG24"/>
</dbReference>
<protein>
    <recommendedName>
        <fullName evidence="4">Polymer-forming cytoskeletal protein</fullName>
    </recommendedName>
</protein>
<evidence type="ECO:0008006" key="4">
    <source>
        <dbReference type="Google" id="ProtNLM"/>
    </source>
</evidence>
<sequence>MKRFTGWRSSAAEDDGQQASPPEHSPTRSQLSNNSTSSRGASSSLRSGFTAPKSREQSPARFGAASADTLGAATGSSGGAVVAVSSKKMLKIGANVRFRGDVMECNTVVLCGRLQGFVETQRMTIKEGGMFIGDAKVEEADVYGSLDGSLESSAKVSIRSTGSVSGNVIYKKMTMEDGGELEGTFECSNRVGGRLRNREGSATGGVGGLRRGSRDDSGALAVRDNQNTISPPGKQSPILWQNGQGAAYAGGAAAAAAAAGEEAWAGGGRVGAALERAGGGGGTGTGAGGSGSGSVMSSVARLEASPRGNPVPPGGTAAATTPVGVGTGGGALRRITPTGAGLSTAVRAPSPLRPTRGLQVQGLGAEAGELFCEEAVTPVGESGAGVTNLPSTRSRRLSATAGGGGGGGGGDGSAEEEGTSGGGGTSVAARVGTWPPPSPVPSSTRLWQRRTENHTTPAPAPSPAPPSTTAAPPAQTSGSVTQNTVKSLVESYKPPYLQGSTTASQRQQQEQPGSVSAASRTLAPPSVADLAGSGPVGNGDGVAGGGAGVGRMGIPAEEKLDNYESALEEESDSDSAAKISGPVKACEVEGCTLEACWGDPRFRPRYCARHKKQGNKLMSPVEAEEGDKSAASPESSPPMEPLPSPAKPLTDLKLGARGLPSVQRVEPPNGSGGGGGHSTESDGLESDEDEDEGWDSGGGAAVVAAVGGRLVAAANGGSNLGGTSGGSGGGFSGGGGRGGGGGGGFGVQPALPVVQAELVGNDDDRGHHNPDTEGYDEPEPVGYGGYGAAGGGGGGGGAADAEAEDADDVQARVAAYTRLAGKKQPQTTAHVPSLPKPKAQKPKKRASATNIADFYGGGESDDDEEGTGYSMDAYNKGVLLNQAAEVGTHTEDGQLRPQASSERDQQKLAHLVRVGKLGAALRGKGVTSGKRRGGGGGHLYGLAEVAGVGW</sequence>
<keyword evidence="3" id="KW-1185">Reference proteome</keyword>
<dbReference type="PANTHER" id="PTHR35024:SF4">
    <property type="entry name" value="POLYMER-FORMING CYTOSKELETAL PROTEIN"/>
    <property type="match status" value="1"/>
</dbReference>
<feature type="compositionally biased region" description="Polar residues" evidence="1">
    <location>
        <begin position="475"/>
        <end position="486"/>
    </location>
</feature>
<feature type="compositionally biased region" description="Gly residues" evidence="1">
    <location>
        <begin position="281"/>
        <end position="292"/>
    </location>
</feature>
<dbReference type="AlphaFoldDB" id="D7FYJ5"/>
<feature type="compositionally biased region" description="Basic and acidic residues" evidence="1">
    <location>
        <begin position="762"/>
        <end position="771"/>
    </location>
</feature>
<dbReference type="PANTHER" id="PTHR35024">
    <property type="entry name" value="HYPOTHETICAL CYTOSOLIC PROTEIN"/>
    <property type="match status" value="1"/>
</dbReference>
<feature type="compositionally biased region" description="Gly residues" evidence="1">
    <location>
        <begin position="534"/>
        <end position="551"/>
    </location>
</feature>
<feature type="region of interest" description="Disordered" evidence="1">
    <location>
        <begin position="883"/>
        <end position="904"/>
    </location>
</feature>
<feature type="compositionally biased region" description="Polar residues" evidence="1">
    <location>
        <begin position="498"/>
        <end position="519"/>
    </location>
</feature>
<accession>D7FYJ5</accession>
<gene>
    <name evidence="2" type="ORF">Esi_0345_0031</name>
</gene>
<evidence type="ECO:0000256" key="1">
    <source>
        <dbReference type="SAM" id="MobiDB-lite"/>
    </source>
</evidence>
<organism evidence="2 3">
    <name type="scientific">Ectocarpus siliculosus</name>
    <name type="common">Brown alga</name>
    <name type="synonym">Conferva siliculosa</name>
    <dbReference type="NCBI Taxonomy" id="2880"/>
    <lineage>
        <taxon>Eukaryota</taxon>
        <taxon>Sar</taxon>
        <taxon>Stramenopiles</taxon>
        <taxon>Ochrophyta</taxon>
        <taxon>PX clade</taxon>
        <taxon>Phaeophyceae</taxon>
        <taxon>Ectocarpales</taxon>
        <taxon>Ectocarpaceae</taxon>
        <taxon>Ectocarpus</taxon>
    </lineage>
</organism>
<dbReference type="OrthoDB" id="226206at2759"/>
<feature type="region of interest" description="Disordered" evidence="1">
    <location>
        <begin position="380"/>
        <end position="553"/>
    </location>
</feature>
<feature type="compositionally biased region" description="Gly residues" evidence="1">
    <location>
        <begin position="401"/>
        <end position="412"/>
    </location>
</feature>
<feature type="compositionally biased region" description="Gly residues" evidence="1">
    <location>
        <begin position="782"/>
        <end position="798"/>
    </location>
</feature>
<feature type="compositionally biased region" description="Acidic residues" evidence="1">
    <location>
        <begin position="682"/>
        <end position="694"/>
    </location>
</feature>
<feature type="compositionally biased region" description="Low complexity" evidence="1">
    <location>
        <begin position="31"/>
        <end position="48"/>
    </location>
</feature>
<feature type="region of interest" description="Disordered" evidence="1">
    <location>
        <begin position="612"/>
        <end position="700"/>
    </location>
</feature>
<feature type="compositionally biased region" description="Pro residues" evidence="1">
    <location>
        <begin position="635"/>
        <end position="646"/>
    </location>
</feature>